<dbReference type="AlphaFoldDB" id="A0A0R2H3A5"/>
<protein>
    <recommendedName>
        <fullName evidence="3">Flavodoxin domain-containing protein</fullName>
    </recommendedName>
</protein>
<dbReference type="EMBL" id="JQBL01000048">
    <property type="protein sequence ID" value="KRN47385.1"/>
    <property type="molecule type" value="Genomic_DNA"/>
</dbReference>
<accession>A0A0R2H3A5</accession>
<gene>
    <name evidence="1" type="ORF">IV49_GL001575</name>
</gene>
<comment type="caution">
    <text evidence="1">The sequence shown here is derived from an EMBL/GenBank/DDBJ whole genome shotgun (WGS) entry which is preliminary data.</text>
</comment>
<dbReference type="InterPro" id="IPR029039">
    <property type="entry name" value="Flavoprotein-like_sf"/>
</dbReference>
<dbReference type="Gene3D" id="3.40.50.360">
    <property type="match status" value="1"/>
</dbReference>
<dbReference type="PATRIC" id="fig|1410657.5.peg.1625"/>
<organism evidence="1 2">
    <name type="scientific">Kandleria vitulina DSM 20405</name>
    <dbReference type="NCBI Taxonomy" id="1410657"/>
    <lineage>
        <taxon>Bacteria</taxon>
        <taxon>Bacillati</taxon>
        <taxon>Bacillota</taxon>
        <taxon>Erysipelotrichia</taxon>
        <taxon>Erysipelotrichales</taxon>
        <taxon>Coprobacillaceae</taxon>
        <taxon>Kandleria</taxon>
    </lineage>
</organism>
<dbReference type="RefSeq" id="WP_031589817.1">
    <property type="nucleotide sequence ID" value="NZ_JNKN01000049.1"/>
</dbReference>
<evidence type="ECO:0000313" key="2">
    <source>
        <dbReference type="Proteomes" id="UP000051841"/>
    </source>
</evidence>
<evidence type="ECO:0000313" key="1">
    <source>
        <dbReference type="EMBL" id="KRN47385.1"/>
    </source>
</evidence>
<name>A0A0R2H3A5_9FIRM</name>
<dbReference type="Proteomes" id="UP000051841">
    <property type="component" value="Unassembled WGS sequence"/>
</dbReference>
<dbReference type="SUPFAM" id="SSF52218">
    <property type="entry name" value="Flavoproteins"/>
    <property type="match status" value="1"/>
</dbReference>
<sequence>MACQRIKDKAKGISFDLFNMRDGYPDLNDYDIVGFATYACGVKVAQYVFDYMTGLEAVQDKLVFVFTTYGKDNGSSCMVLARLVLRKGFKMIGEHALHTPENYPPVIRLEHGYEHYPTKKQVKAFDDFIDDLSKKAMLGIHQKTIM</sequence>
<keyword evidence="2" id="KW-1185">Reference proteome</keyword>
<proteinExistence type="predicted"/>
<evidence type="ECO:0008006" key="3">
    <source>
        <dbReference type="Google" id="ProtNLM"/>
    </source>
</evidence>
<reference evidence="1 2" key="1">
    <citation type="journal article" date="2015" name="Genome Announc.">
        <title>Expanding the biotechnology potential of lactobacilli through comparative genomics of 213 strains and associated genera.</title>
        <authorList>
            <person name="Sun Z."/>
            <person name="Harris H.M."/>
            <person name="McCann A."/>
            <person name="Guo C."/>
            <person name="Argimon S."/>
            <person name="Zhang W."/>
            <person name="Yang X."/>
            <person name="Jeffery I.B."/>
            <person name="Cooney J.C."/>
            <person name="Kagawa T.F."/>
            <person name="Liu W."/>
            <person name="Song Y."/>
            <person name="Salvetti E."/>
            <person name="Wrobel A."/>
            <person name="Rasinkangas P."/>
            <person name="Parkhill J."/>
            <person name="Rea M.C."/>
            <person name="O'Sullivan O."/>
            <person name="Ritari J."/>
            <person name="Douillard F.P."/>
            <person name="Paul Ross R."/>
            <person name="Yang R."/>
            <person name="Briner A.E."/>
            <person name="Felis G.E."/>
            <person name="de Vos W.M."/>
            <person name="Barrangou R."/>
            <person name="Klaenhammer T.R."/>
            <person name="Caufield P.W."/>
            <person name="Cui Y."/>
            <person name="Zhang H."/>
            <person name="O'Toole P.W."/>
        </authorList>
    </citation>
    <scope>NUCLEOTIDE SEQUENCE [LARGE SCALE GENOMIC DNA]</scope>
    <source>
        <strain evidence="1 2">DSM 20405</strain>
    </source>
</reference>